<sequence length="161" mass="18266">MTRMKQLVFSEMALGTMTKLNDDERLADDPKVKQNTQVDVEPQPVDTENGKFLPSVSSYLSISWFGQDALENLFSTLRCKNPVPRVLEFKFSLRAATMAQFLRPSKDGSYTEEDYFPLTGTADDDNKPNESKIYVVRPSDLLDIQDLEHESLEYLAGYVVA</sequence>
<dbReference type="Proteomes" id="UP000821866">
    <property type="component" value="Chromosome 6"/>
</dbReference>
<organism evidence="1 2">
    <name type="scientific">Rhipicephalus microplus</name>
    <name type="common">Cattle tick</name>
    <name type="synonym">Boophilus microplus</name>
    <dbReference type="NCBI Taxonomy" id="6941"/>
    <lineage>
        <taxon>Eukaryota</taxon>
        <taxon>Metazoa</taxon>
        <taxon>Ecdysozoa</taxon>
        <taxon>Arthropoda</taxon>
        <taxon>Chelicerata</taxon>
        <taxon>Arachnida</taxon>
        <taxon>Acari</taxon>
        <taxon>Parasitiformes</taxon>
        <taxon>Ixodida</taxon>
        <taxon>Ixodoidea</taxon>
        <taxon>Ixodidae</taxon>
        <taxon>Rhipicephalinae</taxon>
        <taxon>Rhipicephalus</taxon>
        <taxon>Boophilus</taxon>
    </lineage>
</organism>
<keyword evidence="2" id="KW-1185">Reference proteome</keyword>
<accession>A0A9J6DLK1</accession>
<dbReference type="AlphaFoldDB" id="A0A9J6DLK1"/>
<dbReference type="EMBL" id="JABSTU010000008">
    <property type="protein sequence ID" value="KAH8022768.1"/>
    <property type="molecule type" value="Genomic_DNA"/>
</dbReference>
<reference evidence="1" key="2">
    <citation type="submission" date="2021-09" db="EMBL/GenBank/DDBJ databases">
        <authorList>
            <person name="Jia N."/>
            <person name="Wang J."/>
            <person name="Shi W."/>
            <person name="Du L."/>
            <person name="Sun Y."/>
            <person name="Zhan W."/>
            <person name="Jiang J."/>
            <person name="Wang Q."/>
            <person name="Zhang B."/>
            <person name="Ji P."/>
            <person name="Sakyi L.B."/>
            <person name="Cui X."/>
            <person name="Yuan T."/>
            <person name="Jiang B."/>
            <person name="Yang W."/>
            <person name="Lam T.T.-Y."/>
            <person name="Chang Q."/>
            <person name="Ding S."/>
            <person name="Wang X."/>
            <person name="Zhu J."/>
            <person name="Ruan X."/>
            <person name="Zhao L."/>
            <person name="Wei J."/>
            <person name="Que T."/>
            <person name="Du C."/>
            <person name="Cheng J."/>
            <person name="Dai P."/>
            <person name="Han X."/>
            <person name="Huang E."/>
            <person name="Gao Y."/>
            <person name="Liu J."/>
            <person name="Shao H."/>
            <person name="Ye R."/>
            <person name="Li L."/>
            <person name="Wei W."/>
            <person name="Wang X."/>
            <person name="Wang C."/>
            <person name="Huo Q."/>
            <person name="Li W."/>
            <person name="Guo W."/>
            <person name="Chen H."/>
            <person name="Chen S."/>
            <person name="Zhou L."/>
            <person name="Zhou L."/>
            <person name="Ni X."/>
            <person name="Tian J."/>
            <person name="Zhou Y."/>
            <person name="Sheng Y."/>
            <person name="Liu T."/>
            <person name="Pan Y."/>
            <person name="Xia L."/>
            <person name="Li J."/>
            <person name="Zhao F."/>
            <person name="Cao W."/>
        </authorList>
    </citation>
    <scope>NUCLEOTIDE SEQUENCE</scope>
    <source>
        <strain evidence="1">Rmic-2018</strain>
        <tissue evidence="1">Larvae</tissue>
    </source>
</reference>
<evidence type="ECO:0000313" key="2">
    <source>
        <dbReference type="Proteomes" id="UP000821866"/>
    </source>
</evidence>
<gene>
    <name evidence="1" type="ORF">HPB51_005066</name>
</gene>
<protein>
    <submittedName>
        <fullName evidence="1">Uncharacterized protein</fullName>
    </submittedName>
</protein>
<name>A0A9J6DLK1_RHIMP</name>
<comment type="caution">
    <text evidence="1">The sequence shown here is derived from an EMBL/GenBank/DDBJ whole genome shotgun (WGS) entry which is preliminary data.</text>
</comment>
<reference evidence="1" key="1">
    <citation type="journal article" date="2020" name="Cell">
        <title>Large-Scale Comparative Analyses of Tick Genomes Elucidate Their Genetic Diversity and Vector Capacities.</title>
        <authorList>
            <consortium name="Tick Genome and Microbiome Consortium (TIGMIC)"/>
            <person name="Jia N."/>
            <person name="Wang J."/>
            <person name="Shi W."/>
            <person name="Du L."/>
            <person name="Sun Y."/>
            <person name="Zhan W."/>
            <person name="Jiang J.F."/>
            <person name="Wang Q."/>
            <person name="Zhang B."/>
            <person name="Ji P."/>
            <person name="Bell-Sakyi L."/>
            <person name="Cui X.M."/>
            <person name="Yuan T.T."/>
            <person name="Jiang B.G."/>
            <person name="Yang W.F."/>
            <person name="Lam T.T."/>
            <person name="Chang Q.C."/>
            <person name="Ding S.J."/>
            <person name="Wang X.J."/>
            <person name="Zhu J.G."/>
            <person name="Ruan X.D."/>
            <person name="Zhao L."/>
            <person name="Wei J.T."/>
            <person name="Ye R.Z."/>
            <person name="Que T.C."/>
            <person name="Du C.H."/>
            <person name="Zhou Y.H."/>
            <person name="Cheng J.X."/>
            <person name="Dai P.F."/>
            <person name="Guo W.B."/>
            <person name="Han X.H."/>
            <person name="Huang E.J."/>
            <person name="Li L.F."/>
            <person name="Wei W."/>
            <person name="Gao Y.C."/>
            <person name="Liu J.Z."/>
            <person name="Shao H.Z."/>
            <person name="Wang X."/>
            <person name="Wang C.C."/>
            <person name="Yang T.C."/>
            <person name="Huo Q.B."/>
            <person name="Li W."/>
            <person name="Chen H.Y."/>
            <person name="Chen S.E."/>
            <person name="Zhou L.G."/>
            <person name="Ni X.B."/>
            <person name="Tian J.H."/>
            <person name="Sheng Y."/>
            <person name="Liu T."/>
            <person name="Pan Y.S."/>
            <person name="Xia L.Y."/>
            <person name="Li J."/>
            <person name="Zhao F."/>
            <person name="Cao W.C."/>
        </authorList>
    </citation>
    <scope>NUCLEOTIDE SEQUENCE</scope>
    <source>
        <strain evidence="1">Rmic-2018</strain>
    </source>
</reference>
<evidence type="ECO:0000313" key="1">
    <source>
        <dbReference type="EMBL" id="KAH8022768.1"/>
    </source>
</evidence>
<proteinExistence type="predicted"/>